<protein>
    <submittedName>
        <fullName evidence="5">GntR family transcriptional regulator</fullName>
    </submittedName>
</protein>
<keyword evidence="6" id="KW-1185">Reference proteome</keyword>
<dbReference type="EMBL" id="JAGIYY010000001">
    <property type="protein sequence ID" value="MBP0438379.1"/>
    <property type="molecule type" value="Genomic_DNA"/>
</dbReference>
<evidence type="ECO:0000256" key="2">
    <source>
        <dbReference type="ARBA" id="ARBA00023125"/>
    </source>
</evidence>
<dbReference type="SMART" id="SM00895">
    <property type="entry name" value="FCD"/>
    <property type="match status" value="1"/>
</dbReference>
<feature type="domain" description="HTH gntR-type" evidence="4">
    <location>
        <begin position="20"/>
        <end position="87"/>
    </location>
</feature>
<evidence type="ECO:0000259" key="4">
    <source>
        <dbReference type="PROSITE" id="PS50949"/>
    </source>
</evidence>
<name>A0A8J7UGN7_9HYPH</name>
<dbReference type="AlphaFoldDB" id="A0A8J7UGN7"/>
<dbReference type="PRINTS" id="PR00035">
    <property type="entry name" value="HTHGNTR"/>
</dbReference>
<keyword evidence="2" id="KW-0238">DNA-binding</keyword>
<comment type="caution">
    <text evidence="5">The sequence shown here is derived from an EMBL/GenBank/DDBJ whole genome shotgun (WGS) entry which is preliminary data.</text>
</comment>
<dbReference type="SUPFAM" id="SSF46785">
    <property type="entry name" value="Winged helix' DNA-binding domain"/>
    <property type="match status" value="1"/>
</dbReference>
<keyword evidence="3" id="KW-0804">Transcription</keyword>
<dbReference type="Proteomes" id="UP000666240">
    <property type="component" value="Unassembled WGS sequence"/>
</dbReference>
<dbReference type="InterPro" id="IPR036388">
    <property type="entry name" value="WH-like_DNA-bd_sf"/>
</dbReference>
<evidence type="ECO:0000256" key="3">
    <source>
        <dbReference type="ARBA" id="ARBA00023163"/>
    </source>
</evidence>
<keyword evidence="1" id="KW-0805">Transcription regulation</keyword>
<dbReference type="InterPro" id="IPR008920">
    <property type="entry name" value="TF_FadR/GntR_C"/>
</dbReference>
<reference evidence="5" key="1">
    <citation type="submission" date="2021-03" db="EMBL/GenBank/DDBJ databases">
        <title>Genome sequencing and assembly of Tianweitania sediminis.</title>
        <authorList>
            <person name="Chhetri G."/>
        </authorList>
    </citation>
    <scope>NUCLEOTIDE SEQUENCE</scope>
    <source>
        <strain evidence="5">Z8</strain>
    </source>
</reference>
<dbReference type="SMART" id="SM00345">
    <property type="entry name" value="HTH_GNTR"/>
    <property type="match status" value="1"/>
</dbReference>
<evidence type="ECO:0000313" key="6">
    <source>
        <dbReference type="Proteomes" id="UP000666240"/>
    </source>
</evidence>
<dbReference type="GO" id="GO:0003700">
    <property type="term" value="F:DNA-binding transcription factor activity"/>
    <property type="evidence" value="ECO:0007669"/>
    <property type="project" value="InterPro"/>
</dbReference>
<dbReference type="Pfam" id="PF00392">
    <property type="entry name" value="GntR"/>
    <property type="match status" value="1"/>
</dbReference>
<dbReference type="Pfam" id="PF07729">
    <property type="entry name" value="FCD"/>
    <property type="match status" value="1"/>
</dbReference>
<proteinExistence type="predicted"/>
<evidence type="ECO:0000256" key="1">
    <source>
        <dbReference type="ARBA" id="ARBA00023015"/>
    </source>
</evidence>
<accession>A0A8J7UGN7</accession>
<dbReference type="InterPro" id="IPR000524">
    <property type="entry name" value="Tscrpt_reg_HTH_GntR"/>
</dbReference>
<dbReference type="Gene3D" id="1.10.10.10">
    <property type="entry name" value="Winged helix-like DNA-binding domain superfamily/Winged helix DNA-binding domain"/>
    <property type="match status" value="1"/>
</dbReference>
<dbReference type="GO" id="GO:0003677">
    <property type="term" value="F:DNA binding"/>
    <property type="evidence" value="ECO:0007669"/>
    <property type="project" value="UniProtKB-KW"/>
</dbReference>
<dbReference type="InterPro" id="IPR011711">
    <property type="entry name" value="GntR_C"/>
</dbReference>
<dbReference type="InterPro" id="IPR036390">
    <property type="entry name" value="WH_DNA-bd_sf"/>
</dbReference>
<dbReference type="Gene3D" id="1.20.120.530">
    <property type="entry name" value="GntR ligand-binding domain-like"/>
    <property type="match status" value="1"/>
</dbReference>
<organism evidence="5 6">
    <name type="scientific">Tianweitania sediminis</name>
    <dbReference type="NCBI Taxonomy" id="1502156"/>
    <lineage>
        <taxon>Bacteria</taxon>
        <taxon>Pseudomonadati</taxon>
        <taxon>Pseudomonadota</taxon>
        <taxon>Alphaproteobacteria</taxon>
        <taxon>Hyphomicrobiales</taxon>
        <taxon>Phyllobacteriaceae</taxon>
        <taxon>Tianweitania</taxon>
    </lineage>
</organism>
<dbReference type="PROSITE" id="PS50949">
    <property type="entry name" value="HTH_GNTR"/>
    <property type="match status" value="1"/>
</dbReference>
<gene>
    <name evidence="5" type="ORF">J5Y06_06935</name>
</gene>
<dbReference type="SUPFAM" id="SSF48008">
    <property type="entry name" value="GntR ligand-binding domain-like"/>
    <property type="match status" value="1"/>
</dbReference>
<dbReference type="PANTHER" id="PTHR43537:SF24">
    <property type="entry name" value="GLUCONATE OPERON TRANSCRIPTIONAL REPRESSOR"/>
    <property type="match status" value="1"/>
</dbReference>
<dbReference type="PANTHER" id="PTHR43537">
    <property type="entry name" value="TRANSCRIPTIONAL REGULATOR, GNTR FAMILY"/>
    <property type="match status" value="1"/>
</dbReference>
<dbReference type="CDD" id="cd07377">
    <property type="entry name" value="WHTH_GntR"/>
    <property type="match status" value="1"/>
</dbReference>
<evidence type="ECO:0000313" key="5">
    <source>
        <dbReference type="EMBL" id="MBP0438379.1"/>
    </source>
</evidence>
<sequence>MDDRTTPKEAFAKLAPLASKTLVDQVVDAIVEATATGAFLPGDRIVEAEVARALNVSRVPVREALRILESQGIVINARYRGMRLMDVTVERLEKILKVRTALETLATREVLEAIRRDSATIKPLEQVVAELHQAADRGDSYGVARLDTEFHRTLCRLSGNDVLLHMWEPLSRQLTIIFGLSTLQKDLGLIVKEHDELLEKIKAGNVGDLIEAVQVHILDYSRALDYEGLIELRRRNRKRKAG</sequence>